<reference evidence="8 9" key="1">
    <citation type="journal article" date="2023" name="BMC Biol.">
        <title>The compact genome of the sponge Oopsacas minuta (Hexactinellida) is lacking key metazoan core genes.</title>
        <authorList>
            <person name="Santini S."/>
            <person name="Schenkelaars Q."/>
            <person name="Jourda C."/>
            <person name="Duchesne M."/>
            <person name="Belahbib H."/>
            <person name="Rocher C."/>
            <person name="Selva M."/>
            <person name="Riesgo A."/>
            <person name="Vervoort M."/>
            <person name="Leys S.P."/>
            <person name="Kodjabachian L."/>
            <person name="Le Bivic A."/>
            <person name="Borchiellini C."/>
            <person name="Claverie J.M."/>
            <person name="Renard E."/>
        </authorList>
    </citation>
    <scope>NUCLEOTIDE SEQUENCE [LARGE SCALE GENOMIC DNA]</scope>
    <source>
        <strain evidence="8">SPO-2</strain>
    </source>
</reference>
<proteinExistence type="inferred from homology"/>
<dbReference type="EMBL" id="JAKMXF010000354">
    <property type="protein sequence ID" value="KAI6646503.1"/>
    <property type="molecule type" value="Genomic_DNA"/>
</dbReference>
<keyword evidence="3 7" id="KW-0812">Transmembrane</keyword>
<name>A0AAV7JCM6_9METZ</name>
<feature type="transmembrane region" description="Helical" evidence="7">
    <location>
        <begin position="192"/>
        <end position="217"/>
    </location>
</feature>
<comment type="similarity">
    <text evidence="2">Belongs to the major facilitator superfamily. Proton-dependent oligopeptide transporter (POT/PTR) (TC 2.A.17) family.</text>
</comment>
<feature type="transmembrane region" description="Helical" evidence="7">
    <location>
        <begin position="128"/>
        <end position="148"/>
    </location>
</feature>
<feature type="transmembrane region" description="Helical" evidence="7">
    <location>
        <begin position="477"/>
        <end position="501"/>
    </location>
</feature>
<sequence>MRSVEKSYGSIDTNSTPFNSTIERSASERSRQESMCYKLVTYFSEVRYIPGFRQFPGVKICLLIAFLHRMHLYSVFIFLANLQVVRNDTAECNIDNLNNASYTYSHMNNTPCKKFIPPKNRFAEENTAVIASIFMALVYLLAPIPGFLADRYFSRHKTVLASLFLCILGSLSLSAFHTYYELIRMQNELIDSIYDVIHFGSLLILACGSTGIIALLVPLGVDQMEGAGESTIKSYFNWHYWAGNLGGLLAPGGYFIYKASVTSKYILLAGSYAAIITIALALILCFISLYCNILQMHKPVGSPILKIAKVLSSATKGYKQERDEYDRKSLLDYAVGDVRGKHSFESVDDVKTFFRMTMVFATMVWYFATYDLLTSVFPLQGQALSCSENSFFASCFIVLVDGTAVMITIPIIEFVRRKYYSIRVSKILYKFLIGVLLSLAAVYYAWISDMTQYFTQFSKCPQPQPRSILSMFKLDLILLPQIILIGVSESFSMVAAIEFVYAQSPHDMKGFLFGLMNFFVGIGFYIPTTLHSVVKELTCDQDYSDCSFCMAYEQKCFLHYQTPRFMYYFIFAIITTLYALLMYVVAVKYKRRQREPISNWLVY</sequence>
<feature type="transmembrane region" description="Helical" evidence="7">
    <location>
        <begin position="238"/>
        <end position="257"/>
    </location>
</feature>
<dbReference type="PANTHER" id="PTHR11654">
    <property type="entry name" value="OLIGOPEPTIDE TRANSPORTER-RELATED"/>
    <property type="match status" value="1"/>
</dbReference>
<evidence type="ECO:0000256" key="4">
    <source>
        <dbReference type="ARBA" id="ARBA00022856"/>
    </source>
</evidence>
<comment type="caution">
    <text evidence="8">The sequence shown here is derived from an EMBL/GenBank/DDBJ whole genome shotgun (WGS) entry which is preliminary data.</text>
</comment>
<keyword evidence="4" id="KW-0571">Peptide transport</keyword>
<gene>
    <name evidence="8" type="ORF">LOD99_12624</name>
</gene>
<feature type="transmembrane region" description="Helical" evidence="7">
    <location>
        <begin position="160"/>
        <end position="180"/>
    </location>
</feature>
<feature type="transmembrane region" description="Helical" evidence="7">
    <location>
        <begin position="60"/>
        <end position="80"/>
    </location>
</feature>
<feature type="transmembrane region" description="Helical" evidence="7">
    <location>
        <begin position="352"/>
        <end position="370"/>
    </location>
</feature>
<protein>
    <submittedName>
        <fullName evidence="8">Solute carrier family 15 member 4-like</fullName>
    </submittedName>
</protein>
<dbReference type="Gene3D" id="1.20.1250.20">
    <property type="entry name" value="MFS general substrate transporter like domains"/>
    <property type="match status" value="1"/>
</dbReference>
<dbReference type="GO" id="GO:0016020">
    <property type="term" value="C:membrane"/>
    <property type="evidence" value="ECO:0007669"/>
    <property type="project" value="UniProtKB-SubCell"/>
</dbReference>
<feature type="transmembrane region" description="Helical" evidence="7">
    <location>
        <begin position="565"/>
        <end position="586"/>
    </location>
</feature>
<dbReference type="GO" id="GO:0015833">
    <property type="term" value="P:peptide transport"/>
    <property type="evidence" value="ECO:0007669"/>
    <property type="project" value="UniProtKB-KW"/>
</dbReference>
<dbReference type="Proteomes" id="UP001165289">
    <property type="component" value="Unassembled WGS sequence"/>
</dbReference>
<evidence type="ECO:0000256" key="6">
    <source>
        <dbReference type="ARBA" id="ARBA00023136"/>
    </source>
</evidence>
<feature type="transmembrane region" description="Helical" evidence="7">
    <location>
        <begin position="427"/>
        <end position="447"/>
    </location>
</feature>
<dbReference type="AlphaFoldDB" id="A0AAV7JCM6"/>
<keyword evidence="9" id="KW-1185">Reference proteome</keyword>
<accession>A0AAV7JCM6</accession>
<dbReference type="GO" id="GO:0022857">
    <property type="term" value="F:transmembrane transporter activity"/>
    <property type="evidence" value="ECO:0007669"/>
    <property type="project" value="InterPro"/>
</dbReference>
<dbReference type="SUPFAM" id="SSF103473">
    <property type="entry name" value="MFS general substrate transporter"/>
    <property type="match status" value="1"/>
</dbReference>
<organism evidence="8 9">
    <name type="scientific">Oopsacas minuta</name>
    <dbReference type="NCBI Taxonomy" id="111878"/>
    <lineage>
        <taxon>Eukaryota</taxon>
        <taxon>Metazoa</taxon>
        <taxon>Porifera</taxon>
        <taxon>Hexactinellida</taxon>
        <taxon>Hexasterophora</taxon>
        <taxon>Lyssacinosida</taxon>
        <taxon>Leucopsacidae</taxon>
        <taxon>Oopsacas</taxon>
    </lineage>
</organism>
<evidence type="ECO:0000256" key="5">
    <source>
        <dbReference type="ARBA" id="ARBA00022989"/>
    </source>
</evidence>
<keyword evidence="4" id="KW-0813">Transport</keyword>
<comment type="subcellular location">
    <subcellularLocation>
        <location evidence="1">Membrane</location>
        <topology evidence="1">Multi-pass membrane protein</topology>
    </subcellularLocation>
</comment>
<evidence type="ECO:0000313" key="8">
    <source>
        <dbReference type="EMBL" id="KAI6646503.1"/>
    </source>
</evidence>
<dbReference type="InterPro" id="IPR000109">
    <property type="entry name" value="POT_fam"/>
</dbReference>
<evidence type="ECO:0000256" key="7">
    <source>
        <dbReference type="SAM" id="Phobius"/>
    </source>
</evidence>
<evidence type="ECO:0000256" key="2">
    <source>
        <dbReference type="ARBA" id="ARBA00005982"/>
    </source>
</evidence>
<evidence type="ECO:0000256" key="3">
    <source>
        <dbReference type="ARBA" id="ARBA00022692"/>
    </source>
</evidence>
<dbReference type="InterPro" id="IPR036259">
    <property type="entry name" value="MFS_trans_sf"/>
</dbReference>
<feature type="transmembrane region" description="Helical" evidence="7">
    <location>
        <begin position="390"/>
        <end position="415"/>
    </location>
</feature>
<keyword evidence="6 7" id="KW-0472">Membrane</keyword>
<evidence type="ECO:0000313" key="9">
    <source>
        <dbReference type="Proteomes" id="UP001165289"/>
    </source>
</evidence>
<keyword evidence="4" id="KW-0653">Protein transport</keyword>
<feature type="transmembrane region" description="Helical" evidence="7">
    <location>
        <begin position="269"/>
        <end position="291"/>
    </location>
</feature>
<feature type="transmembrane region" description="Helical" evidence="7">
    <location>
        <begin position="508"/>
        <end position="526"/>
    </location>
</feature>
<keyword evidence="5 7" id="KW-1133">Transmembrane helix</keyword>
<evidence type="ECO:0000256" key="1">
    <source>
        <dbReference type="ARBA" id="ARBA00004141"/>
    </source>
</evidence>
<dbReference type="Pfam" id="PF00854">
    <property type="entry name" value="PTR2"/>
    <property type="match status" value="1"/>
</dbReference>